<reference evidence="5 6" key="1">
    <citation type="submission" date="2024-08" db="EMBL/GenBank/DDBJ databases">
        <authorList>
            <person name="Cucini C."/>
            <person name="Frati F."/>
        </authorList>
    </citation>
    <scope>NUCLEOTIDE SEQUENCE [LARGE SCALE GENOMIC DNA]</scope>
</reference>
<evidence type="ECO:0000259" key="4">
    <source>
        <dbReference type="PROSITE" id="PS50014"/>
    </source>
</evidence>
<feature type="domain" description="Bromo" evidence="4">
    <location>
        <begin position="138"/>
        <end position="210"/>
    </location>
</feature>
<protein>
    <recommendedName>
        <fullName evidence="4">Bromo domain-containing protein</fullName>
    </recommendedName>
</protein>
<proteinExistence type="predicted"/>
<dbReference type="Gene3D" id="1.20.920.10">
    <property type="entry name" value="Bromodomain-like"/>
    <property type="match status" value="1"/>
</dbReference>
<feature type="region of interest" description="Disordered" evidence="3">
    <location>
        <begin position="358"/>
        <end position="498"/>
    </location>
</feature>
<feature type="compositionally biased region" description="Basic and acidic residues" evidence="3">
    <location>
        <begin position="637"/>
        <end position="648"/>
    </location>
</feature>
<feature type="region of interest" description="Disordered" evidence="3">
    <location>
        <begin position="560"/>
        <end position="660"/>
    </location>
</feature>
<dbReference type="EMBL" id="CAXLJM020000019">
    <property type="protein sequence ID" value="CAL8085749.1"/>
    <property type="molecule type" value="Genomic_DNA"/>
</dbReference>
<feature type="compositionally biased region" description="Basic and acidic residues" evidence="3">
    <location>
        <begin position="373"/>
        <end position="409"/>
    </location>
</feature>
<feature type="compositionally biased region" description="Basic residues" evidence="3">
    <location>
        <begin position="265"/>
        <end position="274"/>
    </location>
</feature>
<evidence type="ECO:0000256" key="3">
    <source>
        <dbReference type="SAM" id="MobiDB-lite"/>
    </source>
</evidence>
<organism evidence="5 6">
    <name type="scientific">Orchesella dallaii</name>
    <dbReference type="NCBI Taxonomy" id="48710"/>
    <lineage>
        <taxon>Eukaryota</taxon>
        <taxon>Metazoa</taxon>
        <taxon>Ecdysozoa</taxon>
        <taxon>Arthropoda</taxon>
        <taxon>Hexapoda</taxon>
        <taxon>Collembola</taxon>
        <taxon>Entomobryomorpha</taxon>
        <taxon>Entomobryoidea</taxon>
        <taxon>Orchesellidae</taxon>
        <taxon>Orchesellinae</taxon>
        <taxon>Orchesella</taxon>
    </lineage>
</organism>
<accession>A0ABP1Q3E2</accession>
<feature type="compositionally biased region" description="Basic and acidic residues" evidence="3">
    <location>
        <begin position="44"/>
        <end position="56"/>
    </location>
</feature>
<comment type="caution">
    <text evidence="5">The sequence shown here is derived from an EMBL/GenBank/DDBJ whole genome shotgun (WGS) entry which is preliminary data.</text>
</comment>
<dbReference type="Proteomes" id="UP001642540">
    <property type="component" value="Unassembled WGS sequence"/>
</dbReference>
<dbReference type="InterPro" id="IPR050935">
    <property type="entry name" value="Bromo_chromatin_reader"/>
</dbReference>
<dbReference type="Pfam" id="PF00439">
    <property type="entry name" value="Bromodomain"/>
    <property type="match status" value="1"/>
</dbReference>
<dbReference type="PANTHER" id="PTHR22880:SF225">
    <property type="entry name" value="BROMODOMAIN-CONTAINING PROTEIN BET-1-RELATED"/>
    <property type="match status" value="1"/>
</dbReference>
<keyword evidence="6" id="KW-1185">Reference proteome</keyword>
<feature type="compositionally biased region" description="Acidic residues" evidence="3">
    <location>
        <begin position="649"/>
        <end position="660"/>
    </location>
</feature>
<feature type="compositionally biased region" description="Basic and acidic residues" evidence="3">
    <location>
        <begin position="417"/>
        <end position="498"/>
    </location>
</feature>
<dbReference type="SUPFAM" id="SSF47370">
    <property type="entry name" value="Bromodomain"/>
    <property type="match status" value="1"/>
</dbReference>
<evidence type="ECO:0000256" key="2">
    <source>
        <dbReference type="PROSITE-ProRule" id="PRU00035"/>
    </source>
</evidence>
<dbReference type="SMART" id="SM00297">
    <property type="entry name" value="BROMO"/>
    <property type="match status" value="1"/>
</dbReference>
<keyword evidence="1 2" id="KW-0103">Bromodomain</keyword>
<evidence type="ECO:0000313" key="6">
    <source>
        <dbReference type="Proteomes" id="UP001642540"/>
    </source>
</evidence>
<feature type="compositionally biased region" description="Basic and acidic residues" evidence="3">
    <location>
        <begin position="325"/>
        <end position="337"/>
    </location>
</feature>
<feature type="compositionally biased region" description="Basic and acidic residues" evidence="3">
    <location>
        <begin position="560"/>
        <end position="614"/>
    </location>
</feature>
<gene>
    <name evidence="5" type="ORF">ODALV1_LOCUS6219</name>
</gene>
<name>A0ABP1Q3E2_9HEXA</name>
<dbReference type="PRINTS" id="PR00503">
    <property type="entry name" value="BROMODOMAIN"/>
</dbReference>
<feature type="region of interest" description="Disordered" evidence="3">
    <location>
        <begin position="1"/>
        <end position="122"/>
    </location>
</feature>
<dbReference type="PANTHER" id="PTHR22880">
    <property type="entry name" value="FALZ-RELATED BROMODOMAIN-CONTAINING PROTEINS"/>
    <property type="match status" value="1"/>
</dbReference>
<evidence type="ECO:0000256" key="1">
    <source>
        <dbReference type="ARBA" id="ARBA00023117"/>
    </source>
</evidence>
<feature type="compositionally biased region" description="Acidic residues" evidence="3">
    <location>
        <begin position="81"/>
        <end position="95"/>
    </location>
</feature>
<dbReference type="InterPro" id="IPR036427">
    <property type="entry name" value="Bromodomain-like_sf"/>
</dbReference>
<evidence type="ECO:0000313" key="5">
    <source>
        <dbReference type="EMBL" id="CAL8085749.1"/>
    </source>
</evidence>
<feature type="region of interest" description="Disordered" evidence="3">
    <location>
        <begin position="239"/>
        <end position="288"/>
    </location>
</feature>
<sequence length="660" mass="78117">MVKIEKRQADAGYDNSQHNDVSSSSFPPLPSSEGIINNVEDHEENPWRKIHLEQQKAKVASTSTRPREPEYAVAAISRQSEDDDESSDEESEEEAPVFPQANEPAQTPQPEVIPPPDQSRPWTNQLEFMKTKMLPCLLKKKESRQFRQPMTSRYLKPRHYFEAVRYPMDFGTIRRRLNNKYYRSGSECVDDIMRIFKNANIYKPSPSRMSENAQFMETAFRKKMLDMPKVEEEVDVVRAQAKPKKEEEPEVEFDPSDTGRDHRGVSKRARKPVKHYGCNEVNDHPPSTSAQARELERWKRVAALKPKCSSTGEAGASPKAPKRARYSDDQADKAKCDGNEKLRIAGVVAMLHHKVQKLGNEKKEENGEVEQVENVKEQEETTETKMEINRKIKDMKKEKGEPEQVEMNRRIKGMKREKREDEVEMNRKIKDMKKERGKPEVEMKDKNEDMKKEKGEPEQVEMNRKIKDMKKEKREDEVEMNRKIKDMKKEKREDEVEMNRKIKDMKKEKDEVEINLKIKDMKKEKEEDEVEMNRKIKDMKKEKEEDEVEMNRKIKYMKKEKDEVEINRKIKDMKKEKEEDEVEMNRKIKDMKKEEDEDEAEKKDKNEEVEKGNEDSEMEDKGIEEEEDKEMEEEDDKEIKEKKDKEIEEKEEEEGELMDI</sequence>
<feature type="region of interest" description="Disordered" evidence="3">
    <location>
        <begin position="305"/>
        <end position="337"/>
    </location>
</feature>
<dbReference type="InterPro" id="IPR001487">
    <property type="entry name" value="Bromodomain"/>
</dbReference>
<dbReference type="PROSITE" id="PS50014">
    <property type="entry name" value="BROMODOMAIN_2"/>
    <property type="match status" value="1"/>
</dbReference>
<feature type="compositionally biased region" description="Acidic residues" evidence="3">
    <location>
        <begin position="615"/>
        <end position="636"/>
    </location>
</feature>